<name>X1FBZ9_9ZZZZ</name>
<feature type="non-terminal residue" evidence="7">
    <location>
        <position position="42"/>
    </location>
</feature>
<comment type="caution">
    <text evidence="7">The sequence shown here is derived from an EMBL/GenBank/DDBJ whole genome shotgun (WGS) entry which is preliminary data.</text>
</comment>
<dbReference type="Gene3D" id="1.10.730.10">
    <property type="entry name" value="Isoleucyl-tRNA Synthetase, Domain 1"/>
    <property type="match status" value="1"/>
</dbReference>
<dbReference type="Pfam" id="PF08264">
    <property type="entry name" value="Anticodon_1"/>
    <property type="match status" value="1"/>
</dbReference>
<keyword evidence="3" id="KW-0067">ATP-binding</keyword>
<accession>X1FBZ9</accession>
<dbReference type="AlphaFoldDB" id="X1FBZ9"/>
<feature type="domain" description="Methionyl/Valyl/Leucyl/Isoleucyl-tRNA synthetase anticodon-binding" evidence="6">
    <location>
        <begin position="12"/>
        <end position="41"/>
    </location>
</feature>
<dbReference type="InterPro" id="IPR009080">
    <property type="entry name" value="tRNAsynth_Ia_anticodon-bd"/>
</dbReference>
<organism evidence="7">
    <name type="scientific">marine sediment metagenome</name>
    <dbReference type="NCBI Taxonomy" id="412755"/>
    <lineage>
        <taxon>unclassified sequences</taxon>
        <taxon>metagenomes</taxon>
        <taxon>ecological metagenomes</taxon>
    </lineage>
</organism>
<dbReference type="GO" id="GO:0004812">
    <property type="term" value="F:aminoacyl-tRNA ligase activity"/>
    <property type="evidence" value="ECO:0007669"/>
    <property type="project" value="UniProtKB-KW"/>
</dbReference>
<evidence type="ECO:0000313" key="7">
    <source>
        <dbReference type="EMBL" id="GAH18293.1"/>
    </source>
</evidence>
<keyword evidence="5" id="KW-0030">Aminoacyl-tRNA synthetase</keyword>
<evidence type="ECO:0000256" key="1">
    <source>
        <dbReference type="ARBA" id="ARBA00022598"/>
    </source>
</evidence>
<evidence type="ECO:0000256" key="4">
    <source>
        <dbReference type="ARBA" id="ARBA00022917"/>
    </source>
</evidence>
<proteinExistence type="predicted"/>
<evidence type="ECO:0000259" key="6">
    <source>
        <dbReference type="Pfam" id="PF08264"/>
    </source>
</evidence>
<keyword evidence="1" id="KW-0436">Ligase</keyword>
<evidence type="ECO:0000256" key="2">
    <source>
        <dbReference type="ARBA" id="ARBA00022741"/>
    </source>
</evidence>
<keyword evidence="2" id="KW-0547">Nucleotide-binding</keyword>
<dbReference type="GO" id="GO:0006418">
    <property type="term" value="P:tRNA aminoacylation for protein translation"/>
    <property type="evidence" value="ECO:0007669"/>
    <property type="project" value="InterPro"/>
</dbReference>
<keyword evidence="4" id="KW-0648">Protein biosynthesis</keyword>
<gene>
    <name evidence="7" type="ORF">S01H4_53486</name>
</gene>
<dbReference type="EMBL" id="BART01030680">
    <property type="protein sequence ID" value="GAH18293.1"/>
    <property type="molecule type" value="Genomic_DNA"/>
</dbReference>
<dbReference type="InterPro" id="IPR013155">
    <property type="entry name" value="M/V/L/I-tRNA-synth_anticd-bd"/>
</dbReference>
<dbReference type="GO" id="GO:0005524">
    <property type="term" value="F:ATP binding"/>
    <property type="evidence" value="ECO:0007669"/>
    <property type="project" value="UniProtKB-KW"/>
</dbReference>
<reference evidence="7" key="1">
    <citation type="journal article" date="2014" name="Front. Microbiol.">
        <title>High frequency of phylogenetically diverse reductive dehalogenase-homologous genes in deep subseafloor sedimentary metagenomes.</title>
        <authorList>
            <person name="Kawai M."/>
            <person name="Futagami T."/>
            <person name="Toyoda A."/>
            <person name="Takaki Y."/>
            <person name="Nishi S."/>
            <person name="Hori S."/>
            <person name="Arai W."/>
            <person name="Tsubouchi T."/>
            <person name="Morono Y."/>
            <person name="Uchiyama I."/>
            <person name="Ito T."/>
            <person name="Fujiyama A."/>
            <person name="Inagaki F."/>
            <person name="Takami H."/>
        </authorList>
    </citation>
    <scope>NUCLEOTIDE SEQUENCE</scope>
    <source>
        <strain evidence="7">Expedition CK06-06</strain>
    </source>
</reference>
<evidence type="ECO:0000256" key="3">
    <source>
        <dbReference type="ARBA" id="ARBA00022840"/>
    </source>
</evidence>
<protein>
    <recommendedName>
        <fullName evidence="6">Methionyl/Valyl/Leucyl/Isoleucyl-tRNA synthetase anticodon-binding domain-containing protein</fullName>
    </recommendedName>
</protein>
<dbReference type="SUPFAM" id="SSF47323">
    <property type="entry name" value="Anticodon-binding domain of a subclass of class I aminoacyl-tRNA synthetases"/>
    <property type="match status" value="1"/>
</dbReference>
<sequence>MEIQWNLLPVEDRWILSRLSHTVSSVTGLMEDFQFGEAQRQI</sequence>
<evidence type="ECO:0000256" key="5">
    <source>
        <dbReference type="ARBA" id="ARBA00023146"/>
    </source>
</evidence>